<gene>
    <name evidence="1" type="primary">tabA_2</name>
    <name evidence="3" type="ORF">DLSSTS7063_00214</name>
    <name evidence="2" type="ORF">DXB16_12620</name>
    <name evidence="1" type="ORF">ERS852408_02246</name>
</gene>
<protein>
    <submittedName>
        <fullName evidence="1">Toxin-antitoxin biofilm protein TabA</fullName>
    </submittedName>
    <submittedName>
        <fullName evidence="2">YhcH/YjgK/YiaL family protein</fullName>
    </submittedName>
</protein>
<dbReference type="SUPFAM" id="SSF51197">
    <property type="entry name" value="Clavaminate synthase-like"/>
    <property type="match status" value="1"/>
</dbReference>
<dbReference type="Pfam" id="PF04074">
    <property type="entry name" value="DUF386"/>
    <property type="match status" value="1"/>
</dbReference>
<evidence type="ECO:0000313" key="3">
    <source>
        <dbReference type="EMBL" id="VUX08078.1"/>
    </source>
</evidence>
<dbReference type="AlphaFoldDB" id="A0A174FG36"/>
<evidence type="ECO:0000313" key="6">
    <source>
        <dbReference type="Proteomes" id="UP000398619"/>
    </source>
</evidence>
<reference evidence="2 5" key="2">
    <citation type="submission" date="2018-08" db="EMBL/GenBank/DDBJ databases">
        <title>A genome reference for cultivated species of the human gut microbiota.</title>
        <authorList>
            <person name="Zou Y."/>
            <person name="Xue W."/>
            <person name="Luo G."/>
        </authorList>
    </citation>
    <scope>NUCLEOTIDE SEQUENCE [LARGE SCALE GENOMIC DNA]</scope>
    <source>
        <strain evidence="2 5">OM02-16</strain>
    </source>
</reference>
<sequence>MIFDSISNKENYKEEKEIYQTLNFLEKLKKWDDVESNAIIQKDWISANPVSFLSKDESECMYEAHRKHIDVHYIMEGIEKIATADVKNLQEKVPFDKDKDIGFYEGCESGSYLLKTGDFMVCFPSDAHKVGMMNTVPGMVKKVVVKIRVEE</sequence>
<proteinExistence type="predicted"/>
<dbReference type="InterPro" id="IPR037012">
    <property type="entry name" value="NanQ/TabA/YiaL_sf"/>
</dbReference>
<organism evidence="1 4">
    <name type="scientific">Dorea longicatena</name>
    <dbReference type="NCBI Taxonomy" id="88431"/>
    <lineage>
        <taxon>Bacteria</taxon>
        <taxon>Bacillati</taxon>
        <taxon>Bacillota</taxon>
        <taxon>Clostridia</taxon>
        <taxon>Lachnospirales</taxon>
        <taxon>Lachnospiraceae</taxon>
        <taxon>Dorea</taxon>
    </lineage>
</organism>
<dbReference type="GO" id="GO:0005829">
    <property type="term" value="C:cytosol"/>
    <property type="evidence" value="ECO:0007669"/>
    <property type="project" value="TreeGrafter"/>
</dbReference>
<dbReference type="PANTHER" id="PTHR34986">
    <property type="entry name" value="EVOLVED BETA-GALACTOSIDASE SUBUNIT BETA"/>
    <property type="match status" value="1"/>
</dbReference>
<dbReference type="PANTHER" id="PTHR34986:SF1">
    <property type="entry name" value="PROTEIN YIAL"/>
    <property type="match status" value="1"/>
</dbReference>
<dbReference type="Proteomes" id="UP000398619">
    <property type="component" value="Unassembled WGS sequence"/>
</dbReference>
<evidence type="ECO:0000313" key="2">
    <source>
        <dbReference type="EMBL" id="RGO30408.1"/>
    </source>
</evidence>
<accession>A0A174FG36</accession>
<dbReference type="Proteomes" id="UP000095380">
    <property type="component" value="Unassembled WGS sequence"/>
</dbReference>
<evidence type="ECO:0000313" key="1">
    <source>
        <dbReference type="EMBL" id="CUO47629.1"/>
    </source>
</evidence>
<reference evidence="1 4" key="1">
    <citation type="submission" date="2015-09" db="EMBL/GenBank/DDBJ databases">
        <authorList>
            <consortium name="Pathogen Informatics"/>
        </authorList>
    </citation>
    <scope>NUCLEOTIDE SEQUENCE [LARGE SCALE GENOMIC DNA]</scope>
    <source>
        <strain evidence="1 4">2789STDY5608851</strain>
    </source>
</reference>
<dbReference type="EMBL" id="CYYM01000015">
    <property type="protein sequence ID" value="CUO47629.1"/>
    <property type="molecule type" value="Genomic_DNA"/>
</dbReference>
<dbReference type="RefSeq" id="WP_028087683.1">
    <property type="nucleotide sequence ID" value="NZ_CABMEZ010000018.1"/>
</dbReference>
<dbReference type="Proteomes" id="UP000261285">
    <property type="component" value="Unassembled WGS sequence"/>
</dbReference>
<dbReference type="EMBL" id="QSVN01000018">
    <property type="protein sequence ID" value="RGO30408.1"/>
    <property type="molecule type" value="Genomic_DNA"/>
</dbReference>
<reference evidence="3 6" key="3">
    <citation type="submission" date="2019-07" db="EMBL/GenBank/DDBJ databases">
        <authorList>
            <person name="Hibberd C M."/>
            <person name="Gehrig L. J."/>
            <person name="Chang H.-W."/>
            <person name="Venkatesh S."/>
        </authorList>
    </citation>
    <scope>NUCLEOTIDE SEQUENCE [LARGE SCALE GENOMIC DNA]</scope>
    <source>
        <strain evidence="3">Dorea_longicatena_SSTS_Bg7063</strain>
    </source>
</reference>
<evidence type="ECO:0000313" key="5">
    <source>
        <dbReference type="Proteomes" id="UP000261285"/>
    </source>
</evidence>
<dbReference type="NCBIfam" id="TIGR00022">
    <property type="entry name" value="YhcH/YjgK/YiaL family protein"/>
    <property type="match status" value="1"/>
</dbReference>
<dbReference type="InterPro" id="IPR004375">
    <property type="entry name" value="NanQ/TabA/YiaL"/>
</dbReference>
<evidence type="ECO:0000313" key="4">
    <source>
        <dbReference type="Proteomes" id="UP000095380"/>
    </source>
</evidence>
<dbReference type="EMBL" id="CABHNM010000034">
    <property type="protein sequence ID" value="VUX08078.1"/>
    <property type="molecule type" value="Genomic_DNA"/>
</dbReference>
<name>A0A174FG36_9FIRM</name>
<dbReference type="Gene3D" id="2.60.120.370">
    <property type="entry name" value="YhcH/YjgK/YiaL"/>
    <property type="match status" value="1"/>
</dbReference>